<feature type="transmembrane region" description="Helical" evidence="6">
    <location>
        <begin position="154"/>
        <end position="177"/>
    </location>
</feature>
<dbReference type="Gene3D" id="1.20.1250.20">
    <property type="entry name" value="MFS general substrate transporter like domains"/>
    <property type="match status" value="1"/>
</dbReference>
<feature type="transmembrane region" description="Helical" evidence="6">
    <location>
        <begin position="278"/>
        <end position="301"/>
    </location>
</feature>
<keyword evidence="9" id="KW-1185">Reference proteome</keyword>
<evidence type="ECO:0000256" key="4">
    <source>
        <dbReference type="ARBA" id="ARBA00023136"/>
    </source>
</evidence>
<comment type="caution">
    <text evidence="8">The sequence shown here is derived from an EMBL/GenBank/DDBJ whole genome shotgun (WGS) entry which is preliminary data.</text>
</comment>
<feature type="region of interest" description="Disordered" evidence="5">
    <location>
        <begin position="1"/>
        <end position="65"/>
    </location>
</feature>
<dbReference type="GO" id="GO:0005886">
    <property type="term" value="C:plasma membrane"/>
    <property type="evidence" value="ECO:0007669"/>
    <property type="project" value="UniProtKB-SubCell"/>
</dbReference>
<protein>
    <submittedName>
        <fullName evidence="8">Transport membrane protein</fullName>
    </submittedName>
</protein>
<dbReference type="AlphaFoldDB" id="A0A087AH40"/>
<dbReference type="CDD" id="cd06174">
    <property type="entry name" value="MFS"/>
    <property type="match status" value="1"/>
</dbReference>
<name>A0A087AH40_9BIFI</name>
<evidence type="ECO:0000259" key="7">
    <source>
        <dbReference type="PROSITE" id="PS50850"/>
    </source>
</evidence>
<dbReference type="eggNOG" id="COG2211">
    <property type="taxonomic scope" value="Bacteria"/>
</dbReference>
<feature type="transmembrane region" description="Helical" evidence="6">
    <location>
        <begin position="408"/>
        <end position="427"/>
    </location>
</feature>
<accession>A0A087AH40</accession>
<feature type="transmembrane region" description="Helical" evidence="6">
    <location>
        <begin position="248"/>
        <end position="272"/>
    </location>
</feature>
<dbReference type="Proteomes" id="UP000028995">
    <property type="component" value="Unassembled WGS sequence"/>
</dbReference>
<reference evidence="8 9" key="1">
    <citation type="submission" date="2014-03" db="EMBL/GenBank/DDBJ databases">
        <title>Genomics of Bifidobacteria.</title>
        <authorList>
            <person name="Ventura M."/>
            <person name="Milani C."/>
            <person name="Lugli G.A."/>
        </authorList>
    </citation>
    <scope>NUCLEOTIDE SEQUENCE [LARGE SCALE GENOMIC DNA]</scope>
    <source>
        <strain evidence="8 9">LMG 10510</strain>
    </source>
</reference>
<keyword evidence="4 6" id="KW-0472">Membrane</keyword>
<gene>
    <name evidence="8" type="ORF">BCHO_0170</name>
</gene>
<feature type="transmembrane region" description="Helical" evidence="6">
    <location>
        <begin position="214"/>
        <end position="236"/>
    </location>
</feature>
<evidence type="ECO:0000256" key="6">
    <source>
        <dbReference type="SAM" id="Phobius"/>
    </source>
</evidence>
<feature type="domain" description="Major facilitator superfamily (MFS) profile" evidence="7">
    <location>
        <begin position="113"/>
        <end position="517"/>
    </location>
</feature>
<dbReference type="PROSITE" id="PS50850">
    <property type="entry name" value="MFS"/>
    <property type="match status" value="1"/>
</dbReference>
<evidence type="ECO:0000256" key="2">
    <source>
        <dbReference type="ARBA" id="ARBA00022692"/>
    </source>
</evidence>
<dbReference type="PANTHER" id="PTHR23528">
    <property type="match status" value="1"/>
</dbReference>
<feature type="transmembrane region" description="Helical" evidence="6">
    <location>
        <begin position="334"/>
        <end position="354"/>
    </location>
</feature>
<dbReference type="EMBL" id="JGYU01000002">
    <property type="protein sequence ID" value="KFI58090.1"/>
    <property type="molecule type" value="Genomic_DNA"/>
</dbReference>
<sequence length="601" mass="63619">MVDEQGAGGKPAGNGYIRPGIDDRPDLDKALSAEDKENIARLAAPMPKKRAAESSVDDEQTQSVKLATDSQVPGSGMAALAAVDTAVPDEDSAFMDMRDPMVSADGHRPTKTEIVRLGVGFTVSAIACAIPWVALSTVILPRVFEQIDAGSKVFMLGLVNSIGAFVALVANIVFGTLSDQTRSRFGKRTPWIVIGGLITGLSIGAVAFTRSEALIVTLWCVAQMGYNMMLAPYVAVMSDRVPDKVRGTISGFYGAGIAVGQTLGSVVGAAFLTRGDAGIFQAWMMGLGVFSLVGIFVVVVWPREKSSKFEADGEKLSAKAILRNFRPPRHAPDFYYALVGRTLMMGGYWMITTYQLYIAQDYIYAGDPHATDKAAAIIATMGVITLVVSLIAAVTAGPITDRIGRRKLPVALASCLFAVGAAMPLLFRSPMGMYLFAAIAGLGYGVYNAIDQALNVAVLPNPKEAGKDLGILNLANTLSTVIGTMMTSIVVSIAKSAMHASDTPAAAYAWCSSSRSSSCSSRPRSSCASATSSDAFPSSSHCQAGDVHVAGLFSYADREMPPPSHGVASAMRTHDVAYDGRGYPAERYVVWRSVSRMVRET</sequence>
<dbReference type="STRING" id="35760.BCHO_0170"/>
<evidence type="ECO:0000256" key="5">
    <source>
        <dbReference type="SAM" id="MobiDB-lite"/>
    </source>
</evidence>
<feature type="transmembrane region" description="Helical" evidence="6">
    <location>
        <begin position="189"/>
        <end position="208"/>
    </location>
</feature>
<dbReference type="Pfam" id="PF07690">
    <property type="entry name" value="MFS_1"/>
    <property type="match status" value="1"/>
</dbReference>
<dbReference type="InterPro" id="IPR036259">
    <property type="entry name" value="MFS_trans_sf"/>
</dbReference>
<organism evidence="8 9">
    <name type="scientific">Bifidobacterium choerinum</name>
    <dbReference type="NCBI Taxonomy" id="35760"/>
    <lineage>
        <taxon>Bacteria</taxon>
        <taxon>Bacillati</taxon>
        <taxon>Actinomycetota</taxon>
        <taxon>Actinomycetes</taxon>
        <taxon>Bifidobacteriales</taxon>
        <taxon>Bifidobacteriaceae</taxon>
        <taxon>Bifidobacterium</taxon>
    </lineage>
</organism>
<keyword evidence="2 6" id="KW-0812">Transmembrane</keyword>
<feature type="transmembrane region" description="Helical" evidence="6">
    <location>
        <begin position="433"/>
        <end position="450"/>
    </location>
</feature>
<feature type="transmembrane region" description="Helical" evidence="6">
    <location>
        <begin position="471"/>
        <end position="494"/>
    </location>
</feature>
<comment type="subcellular location">
    <subcellularLocation>
        <location evidence="1">Cell membrane</location>
        <topology evidence="1">Multi-pass membrane protein</topology>
    </subcellularLocation>
</comment>
<dbReference type="InterPro" id="IPR011701">
    <property type="entry name" value="MFS"/>
</dbReference>
<dbReference type="GO" id="GO:0022857">
    <property type="term" value="F:transmembrane transporter activity"/>
    <property type="evidence" value="ECO:0007669"/>
    <property type="project" value="InterPro"/>
</dbReference>
<dbReference type="InterPro" id="IPR020846">
    <property type="entry name" value="MFS_dom"/>
</dbReference>
<evidence type="ECO:0000256" key="3">
    <source>
        <dbReference type="ARBA" id="ARBA00022989"/>
    </source>
</evidence>
<dbReference type="PANTHER" id="PTHR23528:SF1">
    <property type="entry name" value="MAJOR FACILITATOR SUPERFAMILY (MFS) PROFILE DOMAIN-CONTAINING PROTEIN"/>
    <property type="match status" value="1"/>
</dbReference>
<feature type="compositionally biased region" description="Basic and acidic residues" evidence="5">
    <location>
        <begin position="20"/>
        <end position="39"/>
    </location>
</feature>
<feature type="transmembrane region" description="Helical" evidence="6">
    <location>
        <begin position="114"/>
        <end position="134"/>
    </location>
</feature>
<proteinExistence type="predicted"/>
<feature type="transmembrane region" description="Helical" evidence="6">
    <location>
        <begin position="374"/>
        <end position="396"/>
    </location>
</feature>
<evidence type="ECO:0000256" key="1">
    <source>
        <dbReference type="ARBA" id="ARBA00004651"/>
    </source>
</evidence>
<dbReference type="SUPFAM" id="SSF103473">
    <property type="entry name" value="MFS general substrate transporter"/>
    <property type="match status" value="1"/>
</dbReference>
<feature type="compositionally biased region" description="Gly residues" evidence="5">
    <location>
        <begin position="1"/>
        <end position="12"/>
    </location>
</feature>
<evidence type="ECO:0000313" key="9">
    <source>
        <dbReference type="Proteomes" id="UP000028995"/>
    </source>
</evidence>
<evidence type="ECO:0000313" key="8">
    <source>
        <dbReference type="EMBL" id="KFI58090.1"/>
    </source>
</evidence>
<keyword evidence="3 6" id="KW-1133">Transmembrane helix</keyword>